<evidence type="ECO:0000313" key="2">
    <source>
        <dbReference type="Proteomes" id="UP000481861"/>
    </source>
</evidence>
<protein>
    <submittedName>
        <fullName evidence="1">Uncharacterized protein</fullName>
    </submittedName>
</protein>
<accession>A0A7C8IJB5</accession>
<dbReference type="AlphaFoldDB" id="A0A7C8IJB5"/>
<name>A0A7C8IJB5_9PLEO</name>
<gene>
    <name evidence="1" type="ORF">BDV95DRAFT_589521</name>
</gene>
<organism evidence="1 2">
    <name type="scientific">Massariosphaeria phaeospora</name>
    <dbReference type="NCBI Taxonomy" id="100035"/>
    <lineage>
        <taxon>Eukaryota</taxon>
        <taxon>Fungi</taxon>
        <taxon>Dikarya</taxon>
        <taxon>Ascomycota</taxon>
        <taxon>Pezizomycotina</taxon>
        <taxon>Dothideomycetes</taxon>
        <taxon>Pleosporomycetidae</taxon>
        <taxon>Pleosporales</taxon>
        <taxon>Pleosporales incertae sedis</taxon>
        <taxon>Massariosphaeria</taxon>
    </lineage>
</organism>
<dbReference type="OrthoDB" id="3736456at2759"/>
<keyword evidence="2" id="KW-1185">Reference proteome</keyword>
<sequence length="400" mass="45962">MASSMTMDTDIPFETQVVKKYITPVEEQDIPQASTKETARLMQPAELRQMIYGYLGYPIAGKVWAESPCSGQLVQARIVGYDIRDFDIVRTTDFIVHLHAPTIDCCDGQRTELVQLMSMLDIDRALLCTNKFIRSEVLQLLQFHQAAVSFCLDLLPDARFFGQRMLLHSSLFNHLTSITLDSIVGTYYLQNHPHHPSIVRHRRTLEIQALSIRFLADNCPFLETFSYAPYLKGSFEYASPERHKLRHVAPKATECLVLAFKYLVQKCKFLDELVIPRVVDYFDIEDGYYFLGELVPITGIFEYRLDVGVIPEYLREDEIAYWAGRILRLMRDVGPIVNQEPIQWLQPKGYCAIEKCSPVIESHMRILFVRKHRASVCLSTSASTRHKPKLMFLPAFGSVI</sequence>
<evidence type="ECO:0000313" key="1">
    <source>
        <dbReference type="EMBL" id="KAF2878611.1"/>
    </source>
</evidence>
<dbReference type="EMBL" id="JAADJZ010000001">
    <property type="protein sequence ID" value="KAF2878611.1"/>
    <property type="molecule type" value="Genomic_DNA"/>
</dbReference>
<dbReference type="Proteomes" id="UP000481861">
    <property type="component" value="Unassembled WGS sequence"/>
</dbReference>
<reference evidence="1 2" key="1">
    <citation type="submission" date="2020-01" db="EMBL/GenBank/DDBJ databases">
        <authorList>
            <consortium name="DOE Joint Genome Institute"/>
            <person name="Haridas S."/>
            <person name="Albert R."/>
            <person name="Binder M."/>
            <person name="Bloem J."/>
            <person name="Labutti K."/>
            <person name="Salamov A."/>
            <person name="Andreopoulos B."/>
            <person name="Baker S.E."/>
            <person name="Barry K."/>
            <person name="Bills G."/>
            <person name="Bluhm B.H."/>
            <person name="Cannon C."/>
            <person name="Castanera R."/>
            <person name="Culley D.E."/>
            <person name="Daum C."/>
            <person name="Ezra D."/>
            <person name="Gonzalez J.B."/>
            <person name="Henrissat B."/>
            <person name="Kuo A."/>
            <person name="Liang C."/>
            <person name="Lipzen A."/>
            <person name="Lutzoni F."/>
            <person name="Magnuson J."/>
            <person name="Mondo S."/>
            <person name="Nolan M."/>
            <person name="Ohm R."/>
            <person name="Pangilinan J."/>
            <person name="Park H.-J.H."/>
            <person name="Ramirez L."/>
            <person name="Alfaro M."/>
            <person name="Sun H."/>
            <person name="Tritt A."/>
            <person name="Yoshinaga Y."/>
            <person name="Zwiers L.-H.L."/>
            <person name="Turgeon B.G."/>
            <person name="Goodwin S.B."/>
            <person name="Spatafora J.W."/>
            <person name="Crous P.W."/>
            <person name="Grigoriev I.V."/>
        </authorList>
    </citation>
    <scope>NUCLEOTIDE SEQUENCE [LARGE SCALE GENOMIC DNA]</scope>
    <source>
        <strain evidence="1 2">CBS 611.86</strain>
    </source>
</reference>
<comment type="caution">
    <text evidence="1">The sequence shown here is derived from an EMBL/GenBank/DDBJ whole genome shotgun (WGS) entry which is preliminary data.</text>
</comment>
<proteinExistence type="predicted"/>